<accession>A0ABP7ZL21</accession>
<evidence type="ECO:0008006" key="6">
    <source>
        <dbReference type="Google" id="ProtNLM"/>
    </source>
</evidence>
<feature type="compositionally biased region" description="Pro residues" evidence="1">
    <location>
        <begin position="327"/>
        <end position="339"/>
    </location>
</feature>
<dbReference type="Proteomes" id="UP001415169">
    <property type="component" value="Unassembled WGS sequence"/>
</dbReference>
<name>A0ABP7ZL21_9MICO</name>
<protein>
    <recommendedName>
        <fullName evidence="6">2-oxoglutarate dehydrogenase</fullName>
    </recommendedName>
</protein>
<evidence type="ECO:0000256" key="2">
    <source>
        <dbReference type="SAM" id="Phobius"/>
    </source>
</evidence>
<gene>
    <name evidence="4" type="ORF">GCM10022286_21270</name>
</gene>
<feature type="chain" id="PRO_5045398998" description="2-oxoglutarate dehydrogenase" evidence="3">
    <location>
        <begin position="35"/>
        <end position="725"/>
    </location>
</feature>
<evidence type="ECO:0000256" key="3">
    <source>
        <dbReference type="SAM" id="SignalP"/>
    </source>
</evidence>
<sequence length="725" mass="73093">MRRRAPLNLLTAAAAALATVVVAPLAGPAAPAQAVADHAAVAHAAHKDAPTGQPSVEVFASGGGIVADGADVVVSVVVANPSTDMVTAGHVTVSVTTGALRTPAALADFRTHPTAATRRNLGSATTASVAAGGTTVVARVTVPAASLALPSSKPGVFGLAASVTTSSGTLGTGAGTLVVPGASPKRVGVAAVMPLTVPTSSSGLISATDLATYTAPDGVLSRELEIAQSNPSLTIGIDPKILVSIRVLGQSAPATAKTWLADLADLADLTGNPTFPLQYGDADPVLQLQAGLAKPLQPSDFTYAMSPGDFSSAPLTVGEPTETPTATPTPTPSPTGEPHLPPLSELTGFRYSLDSIAWPAAGTVRATDVKRLAGAGLTDTIVSSTNTNAATVAATPDAALDTAGGSVLVTDDALSSALQTAASATDATESSVATDALNAQLALASENAAPGTVVLASLSRAWPTDASRAATAVGSVLDSAFSHPATIESARASTPTPGLTFVDHANPSTRLQPAGELLDLAGEPRSGGTVPEANITSFSNVLTNPLLLTGDVRARLLTLFSVGWSGSPDWSAAVTKQYSSMQSTLSAVQIVSPGSIRQASRQALIPITVENKLAHPVDVVLRATPTSTRLEVESDTTKTIAAGSSAKVLVPVKAQLSNGTVFLSLQLYSESGIEIGDLQTAQIDVHADWEGVGALVFGIIVAGFFGFGLFRTIQRRRREKAQAHG</sequence>
<keyword evidence="2" id="KW-1133">Transmembrane helix</keyword>
<dbReference type="InterPro" id="IPR046112">
    <property type="entry name" value="DUF6049"/>
</dbReference>
<keyword evidence="3" id="KW-0732">Signal</keyword>
<feature type="transmembrane region" description="Helical" evidence="2">
    <location>
        <begin position="691"/>
        <end position="710"/>
    </location>
</feature>
<evidence type="ECO:0000313" key="5">
    <source>
        <dbReference type="Proteomes" id="UP001415169"/>
    </source>
</evidence>
<evidence type="ECO:0000313" key="4">
    <source>
        <dbReference type="EMBL" id="GAA4162406.1"/>
    </source>
</evidence>
<organism evidence="4 5">
    <name type="scientific">Gryllotalpicola daejeonensis</name>
    <dbReference type="NCBI Taxonomy" id="993087"/>
    <lineage>
        <taxon>Bacteria</taxon>
        <taxon>Bacillati</taxon>
        <taxon>Actinomycetota</taxon>
        <taxon>Actinomycetes</taxon>
        <taxon>Micrococcales</taxon>
        <taxon>Microbacteriaceae</taxon>
        <taxon>Gryllotalpicola</taxon>
    </lineage>
</organism>
<reference evidence="4" key="1">
    <citation type="journal article" date="2014" name="Int. J. Syst. Evol. Microbiol.">
        <title>Complete genome of a new Firmicutes species belonging to the dominant human colonic microbiota ('Ruminococcus bicirculans') reveals two chromosomes and a selective capacity to utilize plant glucans.</title>
        <authorList>
            <consortium name="NISC Comparative Sequencing Program"/>
            <person name="Wegmann U."/>
            <person name="Louis P."/>
            <person name="Goesmann A."/>
            <person name="Henrissat B."/>
            <person name="Duncan S.H."/>
            <person name="Flint H.J."/>
        </authorList>
    </citation>
    <scope>NUCLEOTIDE SEQUENCE</scope>
    <source>
        <strain evidence="4">JCM 17590</strain>
    </source>
</reference>
<comment type="caution">
    <text evidence="4">The sequence shown here is derived from an EMBL/GenBank/DDBJ whole genome shotgun (WGS) entry which is preliminary data.</text>
</comment>
<feature type="signal peptide" evidence="3">
    <location>
        <begin position="1"/>
        <end position="34"/>
    </location>
</feature>
<feature type="region of interest" description="Disordered" evidence="1">
    <location>
        <begin position="310"/>
        <end position="339"/>
    </location>
</feature>
<keyword evidence="2" id="KW-0472">Membrane</keyword>
<reference evidence="4" key="2">
    <citation type="submission" date="2023-12" db="EMBL/GenBank/DDBJ databases">
        <authorList>
            <person name="Sun Q."/>
            <person name="Inoue M."/>
        </authorList>
    </citation>
    <scope>NUCLEOTIDE SEQUENCE</scope>
    <source>
        <strain evidence="4">JCM 17590</strain>
    </source>
</reference>
<keyword evidence="5" id="KW-1185">Reference proteome</keyword>
<dbReference type="EMBL" id="BAABBV010000001">
    <property type="protein sequence ID" value="GAA4162406.1"/>
    <property type="molecule type" value="Genomic_DNA"/>
</dbReference>
<dbReference type="Pfam" id="PF19516">
    <property type="entry name" value="DUF6049"/>
    <property type="match status" value="1"/>
</dbReference>
<proteinExistence type="predicted"/>
<keyword evidence="2" id="KW-0812">Transmembrane</keyword>
<evidence type="ECO:0000256" key="1">
    <source>
        <dbReference type="SAM" id="MobiDB-lite"/>
    </source>
</evidence>